<evidence type="ECO:0000256" key="3">
    <source>
        <dbReference type="ARBA" id="ARBA00023004"/>
    </source>
</evidence>
<feature type="compositionally biased region" description="Low complexity" evidence="6">
    <location>
        <begin position="541"/>
        <end position="571"/>
    </location>
</feature>
<dbReference type="InterPro" id="IPR036188">
    <property type="entry name" value="FAD/NAD-bd_sf"/>
</dbReference>
<feature type="domain" description="Rieske" evidence="7">
    <location>
        <begin position="454"/>
        <end position="548"/>
    </location>
</feature>
<dbReference type="InterPro" id="IPR017941">
    <property type="entry name" value="Rieske_2Fe-2S"/>
</dbReference>
<dbReference type="Pfam" id="PF00355">
    <property type="entry name" value="Rieske"/>
    <property type="match status" value="1"/>
</dbReference>
<evidence type="ECO:0000256" key="6">
    <source>
        <dbReference type="SAM" id="MobiDB-lite"/>
    </source>
</evidence>
<feature type="region of interest" description="Disordered" evidence="6">
    <location>
        <begin position="286"/>
        <end position="321"/>
    </location>
</feature>
<dbReference type="PANTHER" id="PTHR13847:SF274">
    <property type="entry name" value="RIESKE 2FE-2S IRON-SULFUR PROTEIN YHFW-RELATED"/>
    <property type="match status" value="1"/>
</dbReference>
<dbReference type="Proteomes" id="UP001431313">
    <property type="component" value="Unassembled WGS sequence"/>
</dbReference>
<evidence type="ECO:0000256" key="5">
    <source>
        <dbReference type="ARBA" id="ARBA00023157"/>
    </source>
</evidence>
<dbReference type="InterPro" id="IPR006076">
    <property type="entry name" value="FAD-dep_OxRdtase"/>
</dbReference>
<dbReference type="InterPro" id="IPR036922">
    <property type="entry name" value="Rieske_2Fe-2S_sf"/>
</dbReference>
<dbReference type="InterPro" id="IPR005805">
    <property type="entry name" value="Rieske_Fe-S_prot_C"/>
</dbReference>
<dbReference type="Gene3D" id="3.50.50.60">
    <property type="entry name" value="FAD/NAD(P)-binding domain"/>
    <property type="match status" value="1"/>
</dbReference>
<dbReference type="SUPFAM" id="SSF50022">
    <property type="entry name" value="ISP domain"/>
    <property type="match status" value="1"/>
</dbReference>
<dbReference type="PANTHER" id="PTHR13847">
    <property type="entry name" value="SARCOSINE DEHYDROGENASE-RELATED"/>
    <property type="match status" value="1"/>
</dbReference>
<keyword evidence="2" id="KW-0479">Metal-binding</keyword>
<reference evidence="8" key="1">
    <citation type="submission" date="2022-08" db="EMBL/GenBank/DDBJ databases">
        <authorList>
            <person name="Somphong A."/>
            <person name="Phongsopitanun W."/>
        </authorList>
    </citation>
    <scope>NUCLEOTIDE SEQUENCE</scope>
    <source>
        <strain evidence="8">LP05-1</strain>
    </source>
</reference>
<accession>A0ABT2CH87</accession>
<evidence type="ECO:0000313" key="9">
    <source>
        <dbReference type="Proteomes" id="UP001431313"/>
    </source>
</evidence>
<proteinExistence type="predicted"/>
<evidence type="ECO:0000256" key="1">
    <source>
        <dbReference type="ARBA" id="ARBA00022714"/>
    </source>
</evidence>
<organism evidence="8 9">
    <name type="scientific">Streptomyces pyxinae</name>
    <dbReference type="NCBI Taxonomy" id="2970734"/>
    <lineage>
        <taxon>Bacteria</taxon>
        <taxon>Bacillati</taxon>
        <taxon>Actinomycetota</taxon>
        <taxon>Actinomycetes</taxon>
        <taxon>Kitasatosporales</taxon>
        <taxon>Streptomycetaceae</taxon>
        <taxon>Streptomyces</taxon>
    </lineage>
</organism>
<keyword evidence="5" id="KW-1015">Disulfide bond</keyword>
<dbReference type="Pfam" id="PF01266">
    <property type="entry name" value="DAO"/>
    <property type="match status" value="1"/>
</dbReference>
<protein>
    <submittedName>
        <fullName evidence="8">FAD-dependent oxidoreductase</fullName>
    </submittedName>
</protein>
<dbReference type="Gene3D" id="3.30.9.10">
    <property type="entry name" value="D-Amino Acid Oxidase, subunit A, domain 2"/>
    <property type="match status" value="1"/>
</dbReference>
<gene>
    <name evidence="8" type="ORF">NX801_14050</name>
</gene>
<dbReference type="SUPFAM" id="SSF51971">
    <property type="entry name" value="Nucleotide-binding domain"/>
    <property type="match status" value="1"/>
</dbReference>
<dbReference type="PRINTS" id="PR00162">
    <property type="entry name" value="RIESKE"/>
</dbReference>
<keyword evidence="4" id="KW-0411">Iron-sulfur</keyword>
<dbReference type="PROSITE" id="PS51296">
    <property type="entry name" value="RIESKE"/>
    <property type="match status" value="1"/>
</dbReference>
<evidence type="ECO:0000256" key="4">
    <source>
        <dbReference type="ARBA" id="ARBA00023014"/>
    </source>
</evidence>
<keyword evidence="9" id="KW-1185">Reference proteome</keyword>
<dbReference type="EMBL" id="JANUGQ010000010">
    <property type="protein sequence ID" value="MCS0636763.1"/>
    <property type="molecule type" value="Genomic_DNA"/>
</dbReference>
<evidence type="ECO:0000256" key="2">
    <source>
        <dbReference type="ARBA" id="ARBA00022723"/>
    </source>
</evidence>
<dbReference type="Gene3D" id="2.102.10.10">
    <property type="entry name" value="Rieske [2Fe-2S] iron-sulphur domain"/>
    <property type="match status" value="1"/>
</dbReference>
<evidence type="ECO:0000259" key="7">
    <source>
        <dbReference type="PROSITE" id="PS51296"/>
    </source>
</evidence>
<name>A0ABT2CH87_9ACTN</name>
<comment type="caution">
    <text evidence="8">The sequence shown here is derived from an EMBL/GenBank/DDBJ whole genome shotgun (WGS) entry which is preliminary data.</text>
</comment>
<feature type="region of interest" description="Disordered" evidence="6">
    <location>
        <begin position="541"/>
        <end position="586"/>
    </location>
</feature>
<keyword evidence="1" id="KW-0001">2Fe-2S</keyword>
<evidence type="ECO:0000313" key="8">
    <source>
        <dbReference type="EMBL" id="MCS0636763.1"/>
    </source>
</evidence>
<sequence length="586" mass="60638">MSRGPGSGSPAAPLGHAPRGSLWMEYAPGPARPSPDGPVETEVAVVGGGIAGLCTAWEVARAGHPVVLLEADRIAAGVTGHTSAKLSALHGLAYASIASVHGARGARLYAHSQQLAVERVAGVCEELGIDCDLERLPAYTYTEDPAKTGELRAEAEAARAAGLPASYVTEVPLPFPVAGAVRMEDQAQFHPRKFLLALAADLERLGGVIFERTGVTGLREGTPCELTASGAHGTHPVRARDVVVATHYPVFDRSLLFTRLEPKRELVVAGPLPAGRGPDGMFLTPEGGTRSVRTAPAGGPGGDGSGPGDGEGGPGGGRRTLVVTGEKFTPGTEADGEVGERYERLTAWARERFGLEPTHRWATQDNWTTDHVPHVGRLHIGARHTYVATGFGGWGMSGGVMAGALLAARIRGREPAWTGLYDPVRLHPVREAPAMLRLQAQVAKHFVGDRVTGGHADAPGDVPPGGGAVVRVGGRRLAVHRDESGVLHTVSARCTHLGCLVHFNDGECAWECPCHGSRFDVDGTVLQGPAVRALEQVGLTEAPAADTATGGAEGTDGTSGTDRTDGPDGPSAPGTADGSSGPAEER</sequence>
<dbReference type="RefSeq" id="WP_258788020.1">
    <property type="nucleotide sequence ID" value="NZ_JANUGQ010000010.1"/>
</dbReference>
<keyword evidence="3" id="KW-0408">Iron</keyword>
<feature type="compositionally biased region" description="Gly residues" evidence="6">
    <location>
        <begin position="298"/>
        <end position="318"/>
    </location>
</feature>